<comment type="caution">
    <text evidence="11">The sequence shown here is derived from an EMBL/GenBank/DDBJ whole genome shotgun (WGS) entry which is preliminary data.</text>
</comment>
<evidence type="ECO:0000256" key="4">
    <source>
        <dbReference type="ARBA" id="ARBA00022723"/>
    </source>
</evidence>
<evidence type="ECO:0000256" key="9">
    <source>
        <dbReference type="SAM" id="MobiDB-lite"/>
    </source>
</evidence>
<reference evidence="11 12" key="1">
    <citation type="submission" date="2024-01" db="EMBL/GenBank/DDBJ databases">
        <title>A draft genome for the cacao thread blight pathogen Marasmiellus scandens.</title>
        <authorList>
            <person name="Baruah I.K."/>
            <person name="Leung J."/>
            <person name="Bukari Y."/>
            <person name="Amoako-Attah I."/>
            <person name="Meinhardt L.W."/>
            <person name="Bailey B.A."/>
            <person name="Cohen S.P."/>
        </authorList>
    </citation>
    <scope>NUCLEOTIDE SEQUENCE [LARGE SCALE GENOMIC DNA]</scope>
    <source>
        <strain evidence="11 12">GH-19</strain>
    </source>
</reference>
<keyword evidence="12" id="KW-1185">Reference proteome</keyword>
<dbReference type="SMART" id="SM00355">
    <property type="entry name" value="ZnF_C2H2"/>
    <property type="match status" value="4"/>
</dbReference>
<gene>
    <name evidence="11" type="primary">REI1</name>
    <name evidence="11" type="ORF">VKT23_013570</name>
</gene>
<accession>A0ABR1J428</accession>
<dbReference type="InterPro" id="IPR040025">
    <property type="entry name" value="Znf622/Rei1/Reh1"/>
</dbReference>
<dbReference type="InterPro" id="IPR003604">
    <property type="entry name" value="Matrin/U1-like-C_Znf_C2H2"/>
</dbReference>
<dbReference type="Gene3D" id="3.30.160.60">
    <property type="entry name" value="Classic Zinc Finger"/>
    <property type="match status" value="1"/>
</dbReference>
<dbReference type="EMBL" id="JBANRG010000037">
    <property type="protein sequence ID" value="KAK7448841.1"/>
    <property type="molecule type" value="Genomic_DNA"/>
</dbReference>
<protein>
    <submittedName>
        <fullName evidence="11">Pre-60S factor rei1</fullName>
    </submittedName>
</protein>
<keyword evidence="3" id="KW-0690">Ribosome biogenesis</keyword>
<evidence type="ECO:0000313" key="11">
    <source>
        <dbReference type="EMBL" id="KAK7448841.1"/>
    </source>
</evidence>
<evidence type="ECO:0000256" key="3">
    <source>
        <dbReference type="ARBA" id="ARBA00022517"/>
    </source>
</evidence>
<keyword evidence="5" id="KW-0677">Repeat</keyword>
<feature type="compositionally biased region" description="Basic residues" evidence="9">
    <location>
        <begin position="295"/>
        <end position="304"/>
    </location>
</feature>
<evidence type="ECO:0000256" key="1">
    <source>
        <dbReference type="ARBA" id="ARBA00004496"/>
    </source>
</evidence>
<keyword evidence="6" id="KW-0863">Zinc-finger</keyword>
<evidence type="ECO:0000256" key="7">
    <source>
        <dbReference type="ARBA" id="ARBA00022833"/>
    </source>
</evidence>
<name>A0ABR1J428_9AGAR</name>
<feature type="domain" description="C2H2-type" evidence="10">
    <location>
        <begin position="74"/>
        <end position="96"/>
    </location>
</feature>
<dbReference type="InterPro" id="IPR041661">
    <property type="entry name" value="ZN622/Rei1/Reh1_Znf-C2H2"/>
</dbReference>
<dbReference type="InterPro" id="IPR013087">
    <property type="entry name" value="Znf_C2H2_type"/>
</dbReference>
<keyword evidence="4" id="KW-0479">Metal-binding</keyword>
<dbReference type="SUPFAM" id="SSF57667">
    <property type="entry name" value="beta-beta-alpha zinc fingers"/>
    <property type="match status" value="3"/>
</dbReference>
<dbReference type="PANTHER" id="PTHR13182:SF8">
    <property type="entry name" value="CYTOPLASMIC 60S SUBUNIT BIOGENESIS FACTOR ZNF622"/>
    <property type="match status" value="1"/>
</dbReference>
<feature type="compositionally biased region" description="Acidic residues" evidence="9">
    <location>
        <begin position="311"/>
        <end position="354"/>
    </location>
</feature>
<feature type="region of interest" description="Disordered" evidence="9">
    <location>
        <begin position="129"/>
        <end position="153"/>
    </location>
</feature>
<sequence length="481" mass="54003">MEQQQPSLFTCISCSIAFLSAEEQRLHYRSDHHRYNMKRRVAGLPPVSAAVFNEKVIERRTETSVMSSLKGSTCEVCNKTYSTENAYRSHINSKKHKENELKASLKLARQLEKADAAAEESIDVAIAESAENLPPSSDAIPEPKTELSSVSETAPVSLNVDTEASQDEIEQTIDAKIAASRSALSSNHCLFCSVKSDSLPSNLEHMSSVHSFFIPDADYLVDLPGLIQYLGEKIVVGNVCIYCNAKGREFRTLDAVRKHMLDKSHCKIAYENQEDKLEISDYYDFSSSYPDALVRRKKPKRSQKTPKEEEKAENEEWEDVSGDEDNSNVDEVVDQSASEPEESGTDSDSDDLPDNEITYGDSPYELVLPSGARIGHRSMRRYYAQSFHSVGSKGKNEDPNSGAALVRRLLTEKNSALVPRKGGFGSFGSGYDVIKARNAGEAREAGRHVREFRDQQRREHFKTKVGYRHNYQKHYRDPLLQ</sequence>
<dbReference type="SMART" id="SM00451">
    <property type="entry name" value="ZnF_U1"/>
    <property type="match status" value="2"/>
</dbReference>
<dbReference type="Pfam" id="PF12756">
    <property type="entry name" value="zf-C2H2_2"/>
    <property type="match status" value="1"/>
</dbReference>
<comment type="subcellular location">
    <subcellularLocation>
        <location evidence="1">Cytoplasm</location>
    </subcellularLocation>
</comment>
<evidence type="ECO:0000259" key="10">
    <source>
        <dbReference type="PROSITE" id="PS00028"/>
    </source>
</evidence>
<comment type="similarity">
    <text evidence="8">Belongs to the REI1 family.</text>
</comment>
<keyword evidence="7" id="KW-0862">Zinc</keyword>
<feature type="region of interest" description="Disordered" evidence="9">
    <location>
        <begin position="294"/>
        <end position="367"/>
    </location>
</feature>
<organism evidence="11 12">
    <name type="scientific">Marasmiellus scandens</name>
    <dbReference type="NCBI Taxonomy" id="2682957"/>
    <lineage>
        <taxon>Eukaryota</taxon>
        <taxon>Fungi</taxon>
        <taxon>Dikarya</taxon>
        <taxon>Basidiomycota</taxon>
        <taxon>Agaricomycotina</taxon>
        <taxon>Agaricomycetes</taxon>
        <taxon>Agaricomycetidae</taxon>
        <taxon>Agaricales</taxon>
        <taxon>Marasmiineae</taxon>
        <taxon>Omphalotaceae</taxon>
        <taxon>Marasmiellus</taxon>
    </lineage>
</organism>
<dbReference type="PANTHER" id="PTHR13182">
    <property type="entry name" value="ZINC FINGER PROTEIN 622"/>
    <property type="match status" value="1"/>
</dbReference>
<evidence type="ECO:0000256" key="6">
    <source>
        <dbReference type="ARBA" id="ARBA00022771"/>
    </source>
</evidence>
<evidence type="ECO:0000256" key="8">
    <source>
        <dbReference type="ARBA" id="ARBA00034126"/>
    </source>
</evidence>
<evidence type="ECO:0000256" key="5">
    <source>
        <dbReference type="ARBA" id="ARBA00022737"/>
    </source>
</evidence>
<dbReference type="PROSITE" id="PS00028">
    <property type="entry name" value="ZINC_FINGER_C2H2_1"/>
    <property type="match status" value="1"/>
</dbReference>
<keyword evidence="2" id="KW-0963">Cytoplasm</keyword>
<evidence type="ECO:0000313" key="12">
    <source>
        <dbReference type="Proteomes" id="UP001498398"/>
    </source>
</evidence>
<proteinExistence type="inferred from homology"/>
<dbReference type="Pfam" id="PF12171">
    <property type="entry name" value="zf-C2H2_jaz"/>
    <property type="match status" value="1"/>
</dbReference>
<dbReference type="Proteomes" id="UP001498398">
    <property type="component" value="Unassembled WGS sequence"/>
</dbReference>
<evidence type="ECO:0000256" key="2">
    <source>
        <dbReference type="ARBA" id="ARBA00022490"/>
    </source>
</evidence>
<dbReference type="InterPro" id="IPR022755">
    <property type="entry name" value="Znf_C2H2_jaz"/>
</dbReference>
<dbReference type="InterPro" id="IPR036236">
    <property type="entry name" value="Znf_C2H2_sf"/>
</dbReference>